<proteinExistence type="predicted"/>
<feature type="region of interest" description="Disordered" evidence="1">
    <location>
        <begin position="58"/>
        <end position="78"/>
    </location>
</feature>
<reference evidence="2 3" key="1">
    <citation type="submission" date="2020-03" db="EMBL/GenBank/DDBJ databases">
        <title>Dissostichus mawsoni Genome sequencing and assembly.</title>
        <authorList>
            <person name="Park H."/>
        </authorList>
    </citation>
    <scope>NUCLEOTIDE SEQUENCE [LARGE SCALE GENOMIC DNA]</scope>
    <source>
        <strain evidence="2">DM0001</strain>
        <tissue evidence="2">Muscle</tissue>
    </source>
</reference>
<evidence type="ECO:0000256" key="1">
    <source>
        <dbReference type="SAM" id="MobiDB-lite"/>
    </source>
</evidence>
<keyword evidence="3" id="KW-1185">Reference proteome</keyword>
<evidence type="ECO:0000313" key="3">
    <source>
        <dbReference type="Proteomes" id="UP000518266"/>
    </source>
</evidence>
<dbReference type="OrthoDB" id="10582397at2759"/>
<accession>A0A7J5XTE8</accession>
<organism evidence="2 3">
    <name type="scientific">Dissostichus mawsoni</name>
    <name type="common">Antarctic cod</name>
    <dbReference type="NCBI Taxonomy" id="36200"/>
    <lineage>
        <taxon>Eukaryota</taxon>
        <taxon>Metazoa</taxon>
        <taxon>Chordata</taxon>
        <taxon>Craniata</taxon>
        <taxon>Vertebrata</taxon>
        <taxon>Euteleostomi</taxon>
        <taxon>Actinopterygii</taxon>
        <taxon>Neopterygii</taxon>
        <taxon>Teleostei</taxon>
        <taxon>Neoteleostei</taxon>
        <taxon>Acanthomorphata</taxon>
        <taxon>Eupercaria</taxon>
        <taxon>Perciformes</taxon>
        <taxon>Notothenioidei</taxon>
        <taxon>Nototheniidae</taxon>
        <taxon>Dissostichus</taxon>
    </lineage>
</organism>
<comment type="caution">
    <text evidence="2">The sequence shown here is derived from an EMBL/GenBank/DDBJ whole genome shotgun (WGS) entry which is preliminary data.</text>
</comment>
<evidence type="ECO:0000313" key="2">
    <source>
        <dbReference type="EMBL" id="KAF3839857.1"/>
    </source>
</evidence>
<dbReference type="Proteomes" id="UP000518266">
    <property type="component" value="Unassembled WGS sequence"/>
</dbReference>
<protein>
    <submittedName>
        <fullName evidence="2">Uncharacterized protein</fullName>
    </submittedName>
</protein>
<gene>
    <name evidence="2" type="ORF">F7725_018574</name>
</gene>
<name>A0A7J5XTE8_DISMA</name>
<dbReference type="EMBL" id="JAAKFY010000021">
    <property type="protein sequence ID" value="KAF3839857.1"/>
    <property type="molecule type" value="Genomic_DNA"/>
</dbReference>
<sequence length="126" mass="13992">MRLKQRNSVLLHGLLKQQWINLFPHTVNHAHLRWGLGRGRHAGAGFPADSAILLGPPAVRERDEGASSGDEEPSNQTTQVVHLVSGSPMHPHGQMHSGVEQSGEHYGDMFMAAVSSRGHNQEWWHR</sequence>
<dbReference type="AlphaFoldDB" id="A0A7J5XTE8"/>